<reference evidence="2" key="1">
    <citation type="submission" date="2023-06" db="EMBL/GenBank/DDBJ databases">
        <title>Genome-scale phylogeny and comparative genomics of the fungal order Sordariales.</title>
        <authorList>
            <consortium name="Lawrence Berkeley National Laboratory"/>
            <person name="Hensen N."/>
            <person name="Bonometti L."/>
            <person name="Westerberg I."/>
            <person name="Brannstrom I.O."/>
            <person name="Guillou S."/>
            <person name="Cros-Aarteil S."/>
            <person name="Calhoun S."/>
            <person name="Haridas S."/>
            <person name="Kuo A."/>
            <person name="Mondo S."/>
            <person name="Pangilinan J."/>
            <person name="Riley R."/>
            <person name="Labutti K."/>
            <person name="Andreopoulos B."/>
            <person name="Lipzen A."/>
            <person name="Chen C."/>
            <person name="Yanf M."/>
            <person name="Daum C."/>
            <person name="Ng V."/>
            <person name="Clum A."/>
            <person name="Steindorff A."/>
            <person name="Ohm R."/>
            <person name="Martin F."/>
            <person name="Silar P."/>
            <person name="Natvig D."/>
            <person name="Lalanne C."/>
            <person name="Gautier V."/>
            <person name="Ament-Velasquez S.L."/>
            <person name="Kruys A."/>
            <person name="Hutchinson M.I."/>
            <person name="Powell A.J."/>
            <person name="Barry K."/>
            <person name="Miller A.N."/>
            <person name="Grigoriev I.V."/>
            <person name="Debuchy R."/>
            <person name="Gladieux P."/>
            <person name="Thoren M.H."/>
            <person name="Johannesson H."/>
        </authorList>
    </citation>
    <scope>NUCLEOTIDE SEQUENCE</scope>
    <source>
        <strain evidence="2">PSN4</strain>
    </source>
</reference>
<proteinExistence type="predicted"/>
<gene>
    <name evidence="2" type="ORF">QBC47DRAFT_121644</name>
</gene>
<keyword evidence="3" id="KW-1185">Reference proteome</keyword>
<dbReference type="Proteomes" id="UP001239445">
    <property type="component" value="Unassembled WGS sequence"/>
</dbReference>
<protein>
    <submittedName>
        <fullName evidence="2">Uncharacterized protein</fullName>
    </submittedName>
</protein>
<accession>A0AAJ0B2W2</accession>
<evidence type="ECO:0000313" key="3">
    <source>
        <dbReference type="Proteomes" id="UP001239445"/>
    </source>
</evidence>
<evidence type="ECO:0000313" key="2">
    <source>
        <dbReference type="EMBL" id="KAK1750205.1"/>
    </source>
</evidence>
<organism evidence="2 3">
    <name type="scientific">Echria macrotheca</name>
    <dbReference type="NCBI Taxonomy" id="438768"/>
    <lineage>
        <taxon>Eukaryota</taxon>
        <taxon>Fungi</taxon>
        <taxon>Dikarya</taxon>
        <taxon>Ascomycota</taxon>
        <taxon>Pezizomycotina</taxon>
        <taxon>Sordariomycetes</taxon>
        <taxon>Sordariomycetidae</taxon>
        <taxon>Sordariales</taxon>
        <taxon>Schizotheciaceae</taxon>
        <taxon>Echria</taxon>
    </lineage>
</organism>
<name>A0AAJ0B2W2_9PEZI</name>
<sequence length="277" mass="29864">MQSKASEYCDYCDFVIRSPPLDNAYRDALDLGSCDGTDICTSLAATSDARNQSLVRCHWFSQVPANRGCPTVQLAWWFCCKPVAGAVLLLSAELEKGCNHDPTRLVQGDECIAWMHCCGGSLSSSKSSCQRNGFSNVENSGIPMLVVVQWWSKEGEKRAKEKRARGGCPSPLSRPPPSGKAGVSHARETVHDVSSSEEKGNVECWWCVRQIFWLAAGVGVGVEGGGASSDECGFSVMMASVAFFCESICSFPLTPPGCVLCWRGEKKVLFALGASAR</sequence>
<dbReference type="EMBL" id="MU839848">
    <property type="protein sequence ID" value="KAK1750205.1"/>
    <property type="molecule type" value="Genomic_DNA"/>
</dbReference>
<feature type="region of interest" description="Disordered" evidence="1">
    <location>
        <begin position="160"/>
        <end position="194"/>
    </location>
</feature>
<feature type="compositionally biased region" description="Basic and acidic residues" evidence="1">
    <location>
        <begin position="185"/>
        <end position="194"/>
    </location>
</feature>
<dbReference type="AlphaFoldDB" id="A0AAJ0B2W2"/>
<comment type="caution">
    <text evidence="2">The sequence shown here is derived from an EMBL/GenBank/DDBJ whole genome shotgun (WGS) entry which is preliminary data.</text>
</comment>
<evidence type="ECO:0000256" key="1">
    <source>
        <dbReference type="SAM" id="MobiDB-lite"/>
    </source>
</evidence>